<feature type="region of interest" description="Disordered" evidence="1">
    <location>
        <begin position="1"/>
        <end position="160"/>
    </location>
</feature>
<accession>A0ABT1JHF6</accession>
<protein>
    <recommendedName>
        <fullName evidence="4">DUF5709 domain-containing protein</fullName>
    </recommendedName>
</protein>
<evidence type="ECO:0000313" key="3">
    <source>
        <dbReference type="Proteomes" id="UP000791080"/>
    </source>
</evidence>
<evidence type="ECO:0000313" key="2">
    <source>
        <dbReference type="EMBL" id="MCP2331863.1"/>
    </source>
</evidence>
<dbReference type="Proteomes" id="UP000791080">
    <property type="component" value="Unassembled WGS sequence"/>
</dbReference>
<evidence type="ECO:0008006" key="4">
    <source>
        <dbReference type="Google" id="ProtNLM"/>
    </source>
</evidence>
<dbReference type="EMBL" id="AUBJ02000001">
    <property type="protein sequence ID" value="MCP2331863.1"/>
    <property type="molecule type" value="Genomic_DNA"/>
</dbReference>
<feature type="compositionally biased region" description="Acidic residues" evidence="1">
    <location>
        <begin position="33"/>
        <end position="55"/>
    </location>
</feature>
<keyword evidence="3" id="KW-1185">Reference proteome</keyword>
<reference evidence="2 3" key="1">
    <citation type="submission" date="2013-07" db="EMBL/GenBank/DDBJ databases">
        <authorList>
            <consortium name="DOE Joint Genome Institute"/>
            <person name="Reeve W."/>
            <person name="Huntemann M."/>
            <person name="Han J."/>
            <person name="Chen A."/>
            <person name="Kyrpides N."/>
            <person name="Mavromatis K."/>
            <person name="Markowitz V."/>
            <person name="Palaniappan K."/>
            <person name="Ivanova N."/>
            <person name="Schaumberg A."/>
            <person name="Pati A."/>
            <person name="Liolios K."/>
            <person name="Nordberg H.P."/>
            <person name="Cantor M.N."/>
            <person name="Hua S.X."/>
            <person name="Woyke T."/>
        </authorList>
    </citation>
    <scope>NUCLEOTIDE SEQUENCE [LARGE SCALE GENOMIC DNA]</scope>
    <source>
        <strain evidence="2 3">DSM 43889</strain>
    </source>
</reference>
<proteinExistence type="predicted"/>
<evidence type="ECO:0000256" key="1">
    <source>
        <dbReference type="SAM" id="MobiDB-lite"/>
    </source>
</evidence>
<organism evidence="2 3">
    <name type="scientific">Actinoalloteichus caeruleus DSM 43889</name>
    <dbReference type="NCBI Taxonomy" id="1120930"/>
    <lineage>
        <taxon>Bacteria</taxon>
        <taxon>Bacillati</taxon>
        <taxon>Actinomycetota</taxon>
        <taxon>Actinomycetes</taxon>
        <taxon>Pseudonocardiales</taxon>
        <taxon>Pseudonocardiaceae</taxon>
        <taxon>Actinoalloteichus</taxon>
        <taxon>Actinoalloteichus cyanogriseus</taxon>
    </lineage>
</organism>
<reference evidence="2 3" key="2">
    <citation type="submission" date="2022-06" db="EMBL/GenBank/DDBJ databases">
        <title>Genomic Encyclopedia of Type Strains, Phase I: the one thousand microbial genomes (KMG-I) project.</title>
        <authorList>
            <person name="Kyrpides N."/>
        </authorList>
    </citation>
    <scope>NUCLEOTIDE SEQUENCE [LARGE SCALE GENOMIC DNA]</scope>
    <source>
        <strain evidence="2 3">DSM 43889</strain>
    </source>
</reference>
<sequence>MMSASASEEPWQEIPDVHQPGPDNDEPLSVSEQLDEDDLDVDPLEEGVEPPEDWSEANRFGTTPSEQRAGEGLDARLNEEVPDVEPVDAPDRGRAETPAEEVDELPPDDEFPDEPAQREGVVLQGDVVDDNGFAAEDVTGRTAQRTDATEEGAIRVEPEE</sequence>
<feature type="compositionally biased region" description="Basic and acidic residues" evidence="1">
    <location>
        <begin position="68"/>
        <end position="79"/>
    </location>
</feature>
<comment type="caution">
    <text evidence="2">The sequence shown here is derived from an EMBL/GenBank/DDBJ whole genome shotgun (WGS) entry which is preliminary data.</text>
</comment>
<name>A0ABT1JHF6_ACTCY</name>
<feature type="compositionally biased region" description="Acidic residues" evidence="1">
    <location>
        <begin position="98"/>
        <end position="113"/>
    </location>
</feature>
<gene>
    <name evidence="2" type="ORF">G443_002133</name>
</gene>